<sequence>MESFHKLCFFKTVIVVIVICTIVIDVQARSIGGVLSRRKRVSDQRLAELETLLALARMRGKLVTVPVGFGRVDPAKIGRRRRSSIEYDLQKLQRILQTVVNDSESGSEENDDISSSL</sequence>
<organism evidence="2 3">
    <name type="scientific">Cotesia congregata</name>
    <name type="common">Parasitoid wasp</name>
    <name type="synonym">Apanteles congregatus</name>
    <dbReference type="NCBI Taxonomy" id="51543"/>
    <lineage>
        <taxon>Eukaryota</taxon>
        <taxon>Metazoa</taxon>
        <taxon>Ecdysozoa</taxon>
        <taxon>Arthropoda</taxon>
        <taxon>Hexapoda</taxon>
        <taxon>Insecta</taxon>
        <taxon>Pterygota</taxon>
        <taxon>Neoptera</taxon>
        <taxon>Endopterygota</taxon>
        <taxon>Hymenoptera</taxon>
        <taxon>Apocrita</taxon>
        <taxon>Ichneumonoidea</taxon>
        <taxon>Braconidae</taxon>
        <taxon>Microgastrinae</taxon>
        <taxon>Cotesia</taxon>
    </lineage>
</organism>
<keyword evidence="1" id="KW-0812">Transmembrane</keyword>
<feature type="transmembrane region" description="Helical" evidence="1">
    <location>
        <begin position="12"/>
        <end position="35"/>
    </location>
</feature>
<name>A0A8J2HLT4_COTCN</name>
<feature type="non-terminal residue" evidence="2">
    <location>
        <position position="1"/>
    </location>
</feature>
<protein>
    <submittedName>
        <fullName evidence="2">Uncharacterized protein</fullName>
    </submittedName>
</protein>
<dbReference type="EMBL" id="CAJNRD030001123">
    <property type="protein sequence ID" value="CAG5103347.1"/>
    <property type="molecule type" value="Genomic_DNA"/>
</dbReference>
<keyword evidence="1" id="KW-0472">Membrane</keyword>
<comment type="caution">
    <text evidence="2">The sequence shown here is derived from an EMBL/GenBank/DDBJ whole genome shotgun (WGS) entry which is preliminary data.</text>
</comment>
<evidence type="ECO:0000313" key="3">
    <source>
        <dbReference type="Proteomes" id="UP000786811"/>
    </source>
</evidence>
<accession>A0A8J2HLT4</accession>
<proteinExistence type="predicted"/>
<reference evidence="2" key="1">
    <citation type="submission" date="2021-04" db="EMBL/GenBank/DDBJ databases">
        <authorList>
            <person name="Chebbi M.A.C M."/>
        </authorList>
    </citation>
    <scope>NUCLEOTIDE SEQUENCE</scope>
</reference>
<dbReference type="Proteomes" id="UP000786811">
    <property type="component" value="Unassembled WGS sequence"/>
</dbReference>
<keyword evidence="1" id="KW-1133">Transmembrane helix</keyword>
<dbReference type="AlphaFoldDB" id="A0A8J2HLT4"/>
<evidence type="ECO:0000256" key="1">
    <source>
        <dbReference type="SAM" id="Phobius"/>
    </source>
</evidence>
<keyword evidence="3" id="KW-1185">Reference proteome</keyword>
<dbReference type="OrthoDB" id="6514900at2759"/>
<gene>
    <name evidence="2" type="ORF">HICCMSTLAB_LOCUS11464</name>
</gene>
<evidence type="ECO:0000313" key="2">
    <source>
        <dbReference type="EMBL" id="CAG5103347.1"/>
    </source>
</evidence>